<keyword evidence="13" id="KW-1185">Reference proteome</keyword>
<proteinExistence type="inferred from homology"/>
<dbReference type="EMBL" id="VLJV01000001">
    <property type="protein sequence ID" value="TWH22537.1"/>
    <property type="molecule type" value="Genomic_DNA"/>
</dbReference>
<comment type="caution">
    <text evidence="12">The sequence shown here is derived from an EMBL/GenBank/DDBJ whole genome shotgun (WGS) entry which is preliminary data.</text>
</comment>
<keyword evidence="7" id="KW-0460">Magnesium</keyword>
<dbReference type="PANTHER" id="PTHR42904:SF6">
    <property type="entry name" value="NAD-CAPPED RNA HYDROLASE NUDT12"/>
    <property type="match status" value="1"/>
</dbReference>
<dbReference type="InterPro" id="IPR015797">
    <property type="entry name" value="NUDIX_hydrolase-like_dom_sf"/>
</dbReference>
<dbReference type="NCBIfam" id="NF001299">
    <property type="entry name" value="PRK00241.1"/>
    <property type="match status" value="1"/>
</dbReference>
<evidence type="ECO:0000313" key="13">
    <source>
        <dbReference type="Proteomes" id="UP000317303"/>
    </source>
</evidence>
<dbReference type="PANTHER" id="PTHR42904">
    <property type="entry name" value="NUDIX HYDROLASE, NUDC SUBFAMILY"/>
    <property type="match status" value="1"/>
</dbReference>
<dbReference type="GO" id="GO:0035529">
    <property type="term" value="F:NADH pyrophosphatase activity"/>
    <property type="evidence" value="ECO:0007669"/>
    <property type="project" value="TreeGrafter"/>
</dbReference>
<evidence type="ECO:0000256" key="6">
    <source>
        <dbReference type="ARBA" id="ARBA00022801"/>
    </source>
</evidence>
<dbReference type="CDD" id="cd03429">
    <property type="entry name" value="NUDIX_NADH_pyrophosphatase_Nudt13"/>
    <property type="match status" value="1"/>
</dbReference>
<evidence type="ECO:0000256" key="1">
    <source>
        <dbReference type="ARBA" id="ARBA00001946"/>
    </source>
</evidence>
<evidence type="ECO:0000256" key="2">
    <source>
        <dbReference type="ARBA" id="ARBA00001947"/>
    </source>
</evidence>
<dbReference type="Pfam" id="PF00293">
    <property type="entry name" value="NUDIX"/>
    <property type="match status" value="1"/>
</dbReference>
<dbReference type="InterPro" id="IPR049734">
    <property type="entry name" value="NudC-like_C"/>
</dbReference>
<comment type="similarity">
    <text evidence="3">Belongs to the Nudix hydrolase family. NudC subfamily.</text>
</comment>
<dbReference type="GO" id="GO:0046872">
    <property type="term" value="F:metal ion binding"/>
    <property type="evidence" value="ECO:0007669"/>
    <property type="project" value="UniProtKB-KW"/>
</dbReference>
<dbReference type="Proteomes" id="UP000317303">
    <property type="component" value="Unassembled WGS sequence"/>
</dbReference>
<dbReference type="Pfam" id="PF09296">
    <property type="entry name" value="NUDIX-like"/>
    <property type="match status" value="1"/>
</dbReference>
<reference evidence="12 13" key="1">
    <citation type="submission" date="2019-07" db="EMBL/GenBank/DDBJ databases">
        <title>R&amp;d 2014.</title>
        <authorList>
            <person name="Klenk H.-P."/>
        </authorList>
    </citation>
    <scope>NUCLEOTIDE SEQUENCE [LARGE SCALE GENOMIC DNA]</scope>
    <source>
        <strain evidence="12 13">DSM 43194</strain>
    </source>
</reference>
<feature type="domain" description="Nudix hydrolase" evidence="11">
    <location>
        <begin position="193"/>
        <end position="322"/>
    </location>
</feature>
<dbReference type="InterPro" id="IPR050241">
    <property type="entry name" value="NAD-cap_RNA_hydrolase_NudC"/>
</dbReference>
<comment type="cofactor">
    <cofactor evidence="1">
        <name>Mg(2+)</name>
        <dbReference type="ChEBI" id="CHEBI:18420"/>
    </cofactor>
</comment>
<dbReference type="InterPro" id="IPR000086">
    <property type="entry name" value="NUDIX_hydrolase_dom"/>
</dbReference>
<organism evidence="12 13">
    <name type="scientific">Prauserella rugosa</name>
    <dbReference type="NCBI Taxonomy" id="43354"/>
    <lineage>
        <taxon>Bacteria</taxon>
        <taxon>Bacillati</taxon>
        <taxon>Actinomycetota</taxon>
        <taxon>Actinomycetes</taxon>
        <taxon>Pseudonocardiales</taxon>
        <taxon>Pseudonocardiaceae</taxon>
        <taxon>Prauserella</taxon>
    </lineage>
</organism>
<gene>
    <name evidence="12" type="ORF">JD82_04418</name>
</gene>
<evidence type="ECO:0000313" key="12">
    <source>
        <dbReference type="EMBL" id="TWH22537.1"/>
    </source>
</evidence>
<comment type="catalytic activity">
    <reaction evidence="9">
        <text>a 5'-end NAD(+)-phospho-ribonucleoside in mRNA + H2O = a 5'-end phospho-adenosine-phospho-ribonucleoside in mRNA + beta-nicotinamide D-ribonucleotide + 2 H(+)</text>
        <dbReference type="Rhea" id="RHEA:60876"/>
        <dbReference type="Rhea" id="RHEA-COMP:15698"/>
        <dbReference type="Rhea" id="RHEA-COMP:15719"/>
        <dbReference type="ChEBI" id="CHEBI:14649"/>
        <dbReference type="ChEBI" id="CHEBI:15377"/>
        <dbReference type="ChEBI" id="CHEBI:15378"/>
        <dbReference type="ChEBI" id="CHEBI:144029"/>
        <dbReference type="ChEBI" id="CHEBI:144051"/>
    </reaction>
    <physiologicalReaction direction="left-to-right" evidence="9">
        <dbReference type="Rhea" id="RHEA:60877"/>
    </physiologicalReaction>
</comment>
<dbReference type="SUPFAM" id="SSF55811">
    <property type="entry name" value="Nudix"/>
    <property type="match status" value="1"/>
</dbReference>
<comment type="cofactor">
    <cofactor evidence="2">
        <name>Zn(2+)</name>
        <dbReference type="ChEBI" id="CHEBI:29105"/>
    </cofactor>
</comment>
<dbReference type="RefSeq" id="WP_030533352.1">
    <property type="nucleotide sequence ID" value="NZ_JOIJ01000013.1"/>
</dbReference>
<dbReference type="GO" id="GO:0006742">
    <property type="term" value="P:NADP+ catabolic process"/>
    <property type="evidence" value="ECO:0007669"/>
    <property type="project" value="TreeGrafter"/>
</dbReference>
<dbReference type="InterPro" id="IPR020084">
    <property type="entry name" value="NUDIX_hydrolase_CS"/>
</dbReference>
<keyword evidence="8" id="KW-0520">NAD</keyword>
<evidence type="ECO:0000256" key="8">
    <source>
        <dbReference type="ARBA" id="ARBA00023027"/>
    </source>
</evidence>
<dbReference type="InterPro" id="IPR015375">
    <property type="entry name" value="NADH_PPase-like_N"/>
</dbReference>
<keyword evidence="6" id="KW-0378">Hydrolase</keyword>
<dbReference type="Gene3D" id="3.90.79.10">
    <property type="entry name" value="Nucleoside Triphosphate Pyrophosphohydrolase"/>
    <property type="match status" value="1"/>
</dbReference>
<accession>A0A660CKX5</accession>
<dbReference type="PROSITE" id="PS51462">
    <property type="entry name" value="NUDIX"/>
    <property type="match status" value="1"/>
</dbReference>
<evidence type="ECO:0000256" key="5">
    <source>
        <dbReference type="ARBA" id="ARBA00022723"/>
    </source>
</evidence>
<dbReference type="PROSITE" id="PS00893">
    <property type="entry name" value="NUDIX_BOX"/>
    <property type="match status" value="1"/>
</dbReference>
<feature type="region of interest" description="Disordered" evidence="10">
    <location>
        <begin position="59"/>
        <end position="78"/>
    </location>
</feature>
<dbReference type="OrthoDB" id="9791656at2"/>
<evidence type="ECO:0000256" key="9">
    <source>
        <dbReference type="ARBA" id="ARBA00023679"/>
    </source>
</evidence>
<dbReference type="EC" id="3.6.1.22" evidence="4"/>
<dbReference type="Gene3D" id="3.90.79.20">
    <property type="match status" value="1"/>
</dbReference>
<sequence>MRPFELGAVPALSRSTVDRQETLRTDPDRLVRRWADARVVVVDPWGRTPVRRDAVGAVGAASGAESGGAPVSTRKAADLAAAPPEDASFLGEWDGVDYWMLPVDAPSELDTVEVDGGWGVRQEMPASDDEVWLELRGHGALLDDTSAGLLTTAEALRNWHWRGRFCARCGAPVRRTQFGWATHCTGCEREEYPRTDPAVICLVHDDVGVNGAKVLLARQPVWPPKRYSVLAGFVEAGESLEGCVEREIREEVGVEVRDARYLGSQPWPFPRSIMLGFAARTETDAPLRPADGEIEEARWFSRDEVRAAFAGENDELLLPGRTSIAYVMLRSWADADS</sequence>
<name>A0A660CKX5_9PSEU</name>
<protein>
    <recommendedName>
        <fullName evidence="4">NAD(+) diphosphatase</fullName>
        <ecNumber evidence="4">3.6.1.22</ecNumber>
    </recommendedName>
</protein>
<evidence type="ECO:0000256" key="3">
    <source>
        <dbReference type="ARBA" id="ARBA00009595"/>
    </source>
</evidence>
<keyword evidence="5" id="KW-0479">Metal-binding</keyword>
<evidence type="ECO:0000256" key="4">
    <source>
        <dbReference type="ARBA" id="ARBA00012381"/>
    </source>
</evidence>
<dbReference type="GO" id="GO:0019677">
    <property type="term" value="P:NAD+ catabolic process"/>
    <property type="evidence" value="ECO:0007669"/>
    <property type="project" value="TreeGrafter"/>
</dbReference>
<evidence type="ECO:0000256" key="7">
    <source>
        <dbReference type="ARBA" id="ARBA00022842"/>
    </source>
</evidence>
<dbReference type="GO" id="GO:0005829">
    <property type="term" value="C:cytosol"/>
    <property type="evidence" value="ECO:0007669"/>
    <property type="project" value="TreeGrafter"/>
</dbReference>
<evidence type="ECO:0000259" key="11">
    <source>
        <dbReference type="PROSITE" id="PS51462"/>
    </source>
</evidence>
<dbReference type="AlphaFoldDB" id="A0A660CKX5"/>
<evidence type="ECO:0000256" key="10">
    <source>
        <dbReference type="SAM" id="MobiDB-lite"/>
    </source>
</evidence>